<dbReference type="Proteomes" id="UP000000466">
    <property type="component" value="Chromosome"/>
</dbReference>
<dbReference type="KEGG" id="saga:M5M_17430"/>
<keyword evidence="4" id="KW-1185">Reference proteome</keyword>
<dbReference type="PANTHER" id="PTHR30273">
    <property type="entry name" value="PERIPLASMIC SIGNAL SENSOR AND SIGMA FACTOR ACTIVATOR FECR-RELATED"/>
    <property type="match status" value="1"/>
</dbReference>
<dbReference type="PIRSF" id="PIRSF018266">
    <property type="entry name" value="FecR"/>
    <property type="match status" value="1"/>
</dbReference>
<feature type="domain" description="FecR N-terminal" evidence="2">
    <location>
        <begin position="11"/>
        <end position="51"/>
    </location>
</feature>
<organism evidence="3 4">
    <name type="scientific">Simiduia agarivorans (strain DSM 21679 / JCM 13881 / BCRC 17597 / SA1)</name>
    <dbReference type="NCBI Taxonomy" id="1117647"/>
    <lineage>
        <taxon>Bacteria</taxon>
        <taxon>Pseudomonadati</taxon>
        <taxon>Pseudomonadota</taxon>
        <taxon>Gammaproteobacteria</taxon>
        <taxon>Cellvibrionales</taxon>
        <taxon>Cellvibrionaceae</taxon>
        <taxon>Simiduia</taxon>
    </lineage>
</organism>
<evidence type="ECO:0000313" key="3">
    <source>
        <dbReference type="EMBL" id="AFV00615.1"/>
    </source>
</evidence>
<proteinExistence type="predicted"/>
<accession>K4KN57</accession>
<dbReference type="InterPro" id="IPR012373">
    <property type="entry name" value="Ferrdict_sens_TM"/>
</dbReference>
<dbReference type="Pfam" id="PF04773">
    <property type="entry name" value="FecR"/>
    <property type="match status" value="1"/>
</dbReference>
<dbReference type="AlphaFoldDB" id="K4KN57"/>
<dbReference type="PANTHER" id="PTHR30273:SF2">
    <property type="entry name" value="PROTEIN FECR"/>
    <property type="match status" value="1"/>
</dbReference>
<dbReference type="OrthoDB" id="9771237at2"/>
<dbReference type="Pfam" id="PF16220">
    <property type="entry name" value="DUF4880"/>
    <property type="match status" value="1"/>
</dbReference>
<sequence length="333" mass="36510">MSQAYTSQLNDEATAWVVKLRSPAASDATQRRFSRWLNQSKAHEAAFDAALQDWQVAGALAYSAQTQATLRQFQPASSSSDVGAFSWFRWQAVAVASALLVVVFGALQLDLAPAPGASEHYATTIGEQREIALNDGSSVKLNTNSRIRIEYRDDLRLLTLDQGEAFFKVASNRQRPFVVDTHKGTVTAVGTAFSVNRQEDSIDVTVVEGIVSVKEHQTQPEIKAEHKLVKADQKLQINQRGLSQVIATNASSALAWRNQLLVLENKPLTEAIDQLNRYLHTPVDASDPSLRSLRVSGTFSLQSPESTLDGLVTSFNLSRDDSGLSPRLYLPAE</sequence>
<evidence type="ECO:0000313" key="4">
    <source>
        <dbReference type="Proteomes" id="UP000000466"/>
    </source>
</evidence>
<evidence type="ECO:0000259" key="2">
    <source>
        <dbReference type="Pfam" id="PF16220"/>
    </source>
</evidence>
<feature type="domain" description="FecR protein" evidence="1">
    <location>
        <begin position="121"/>
        <end position="211"/>
    </location>
</feature>
<reference evidence="3 4" key="1">
    <citation type="journal article" date="2013" name="Genome Announc.">
        <title>Complete genome sequence of Simiduia agarivorans SA1(T), a marine bacterium able to degrade a variety of polysaccharides.</title>
        <authorList>
            <person name="Lin S.Y."/>
            <person name="Shieh W.Y."/>
            <person name="Chen J.S."/>
            <person name="Tang S.L."/>
        </authorList>
    </citation>
    <scope>NUCLEOTIDE SEQUENCE [LARGE SCALE GENOMIC DNA]</scope>
    <source>
        <strain evidence="4">DSM 21679 / JCM 13881 / BCRC 17597 / SA1</strain>
    </source>
</reference>
<dbReference type="eggNOG" id="COG3712">
    <property type="taxonomic scope" value="Bacteria"/>
</dbReference>
<dbReference type="GO" id="GO:0016989">
    <property type="term" value="F:sigma factor antagonist activity"/>
    <property type="evidence" value="ECO:0007669"/>
    <property type="project" value="TreeGrafter"/>
</dbReference>
<dbReference type="InterPro" id="IPR006860">
    <property type="entry name" value="FecR"/>
</dbReference>
<gene>
    <name evidence="3" type="ordered locus">M5M_17430</name>
</gene>
<dbReference type="STRING" id="1117647.M5M_17430"/>
<dbReference type="Gene3D" id="2.60.120.1440">
    <property type="match status" value="1"/>
</dbReference>
<protein>
    <submittedName>
        <fullName evidence="3">Transcriptional regulator</fullName>
    </submittedName>
</protein>
<dbReference type="InterPro" id="IPR032623">
    <property type="entry name" value="FecR_N"/>
</dbReference>
<evidence type="ECO:0000259" key="1">
    <source>
        <dbReference type="Pfam" id="PF04773"/>
    </source>
</evidence>
<dbReference type="HOGENOM" id="CLU_050192_0_2_6"/>
<dbReference type="Gene3D" id="3.55.50.30">
    <property type="match status" value="1"/>
</dbReference>
<dbReference type="RefSeq" id="WP_015048767.1">
    <property type="nucleotide sequence ID" value="NC_018868.3"/>
</dbReference>
<name>K4KN57_SIMAS</name>
<dbReference type="EMBL" id="CP003746">
    <property type="protein sequence ID" value="AFV00615.1"/>
    <property type="molecule type" value="Genomic_DNA"/>
</dbReference>